<protein>
    <submittedName>
        <fullName evidence="2">Uncharacterized protein</fullName>
    </submittedName>
</protein>
<organism evidence="2 3">
    <name type="scientific">Solanum tuberosum</name>
    <name type="common">Potato</name>
    <dbReference type="NCBI Taxonomy" id="4113"/>
    <lineage>
        <taxon>Eukaryota</taxon>
        <taxon>Viridiplantae</taxon>
        <taxon>Streptophyta</taxon>
        <taxon>Embryophyta</taxon>
        <taxon>Tracheophyta</taxon>
        <taxon>Spermatophyta</taxon>
        <taxon>Magnoliopsida</taxon>
        <taxon>eudicotyledons</taxon>
        <taxon>Gunneridae</taxon>
        <taxon>Pentapetalae</taxon>
        <taxon>asterids</taxon>
        <taxon>lamiids</taxon>
        <taxon>Solanales</taxon>
        <taxon>Solanaceae</taxon>
        <taxon>Solanoideae</taxon>
        <taxon>Solaneae</taxon>
        <taxon>Solanum</taxon>
    </lineage>
</organism>
<accession>A0ABQ7VPN6</accession>
<gene>
    <name evidence="2" type="ORF">KY290_014007</name>
</gene>
<name>A0ABQ7VPN6_SOLTU</name>
<sequence>MSFNINRSAPTANRPPDPSDFTNFPPLATNSQFFNNINKAHFNQIQTPTSGNMHYKSALGGRVQGYEKNKIKLQPRKHEILKGKPVVTFTN</sequence>
<evidence type="ECO:0000313" key="2">
    <source>
        <dbReference type="EMBL" id="KAH0770026.1"/>
    </source>
</evidence>
<dbReference type="EMBL" id="JAIVGD010000011">
    <property type="protein sequence ID" value="KAH0770026.1"/>
    <property type="molecule type" value="Genomic_DNA"/>
</dbReference>
<feature type="region of interest" description="Disordered" evidence="1">
    <location>
        <begin position="1"/>
        <end position="27"/>
    </location>
</feature>
<feature type="compositionally biased region" description="Polar residues" evidence="1">
    <location>
        <begin position="1"/>
        <end position="11"/>
    </location>
</feature>
<comment type="caution">
    <text evidence="2">The sequence shown here is derived from an EMBL/GenBank/DDBJ whole genome shotgun (WGS) entry which is preliminary data.</text>
</comment>
<evidence type="ECO:0000256" key="1">
    <source>
        <dbReference type="SAM" id="MobiDB-lite"/>
    </source>
</evidence>
<reference evidence="2 3" key="1">
    <citation type="journal article" date="2021" name="bioRxiv">
        <title>Chromosome-scale and haplotype-resolved genome assembly of a tetraploid potato cultivar.</title>
        <authorList>
            <person name="Sun H."/>
            <person name="Jiao W.-B."/>
            <person name="Krause K."/>
            <person name="Campoy J.A."/>
            <person name="Goel M."/>
            <person name="Folz-Donahue K."/>
            <person name="Kukat C."/>
            <person name="Huettel B."/>
            <person name="Schneeberger K."/>
        </authorList>
    </citation>
    <scope>NUCLEOTIDE SEQUENCE [LARGE SCALE GENOMIC DNA]</scope>
    <source>
        <strain evidence="2">SolTubOtavaFocal</strain>
        <tissue evidence="2">Leaves</tissue>
    </source>
</reference>
<proteinExistence type="predicted"/>
<keyword evidence="3" id="KW-1185">Reference proteome</keyword>
<evidence type="ECO:0000313" key="3">
    <source>
        <dbReference type="Proteomes" id="UP000826656"/>
    </source>
</evidence>
<dbReference type="Proteomes" id="UP000826656">
    <property type="component" value="Unassembled WGS sequence"/>
</dbReference>